<dbReference type="Proteomes" id="UP001642484">
    <property type="component" value="Unassembled WGS sequence"/>
</dbReference>
<keyword evidence="1" id="KW-1133">Transmembrane helix</keyword>
<dbReference type="SUPFAM" id="SSF52058">
    <property type="entry name" value="L domain-like"/>
    <property type="match status" value="2"/>
</dbReference>
<dbReference type="EMBL" id="CAXAMN010028184">
    <property type="protein sequence ID" value="CAK9115569.1"/>
    <property type="molecule type" value="Genomic_DNA"/>
</dbReference>
<dbReference type="Gene3D" id="2.10.50.10">
    <property type="entry name" value="Tumor Necrosis Factor Receptor, subunit A, domain 2"/>
    <property type="match status" value="1"/>
</dbReference>
<keyword evidence="1" id="KW-0812">Transmembrane</keyword>
<dbReference type="SMART" id="SM01411">
    <property type="entry name" value="Ephrin_rec_like"/>
    <property type="match status" value="1"/>
</dbReference>
<dbReference type="PANTHER" id="PTHR48057">
    <property type="entry name" value="LEUCINE-RICH REPEAT SERINE/THREONINE-PROTEIN KINASE 1"/>
    <property type="match status" value="1"/>
</dbReference>
<evidence type="ECO:0000256" key="1">
    <source>
        <dbReference type="SAM" id="Phobius"/>
    </source>
</evidence>
<gene>
    <name evidence="3" type="ORF">CCMP2556_LOCUS53404</name>
</gene>
<reference evidence="3 4" key="1">
    <citation type="submission" date="2024-02" db="EMBL/GenBank/DDBJ databases">
        <authorList>
            <person name="Chen Y."/>
            <person name="Shah S."/>
            <person name="Dougan E. K."/>
            <person name="Thang M."/>
            <person name="Chan C."/>
        </authorList>
    </citation>
    <scope>NUCLEOTIDE SEQUENCE [LARGE SCALE GENOMIC DNA]</scope>
</reference>
<dbReference type="Gene3D" id="3.80.10.10">
    <property type="entry name" value="Ribonuclease Inhibitor"/>
    <property type="match status" value="3"/>
</dbReference>
<evidence type="ECO:0008006" key="5">
    <source>
        <dbReference type="Google" id="ProtNLM"/>
    </source>
</evidence>
<sequence length="1273" mass="137338">MSLRCLVIGSAIVFFASVIHAERSKIEHQALETDPGSHGHEHCKQWSALKAVLQSLGIDGVDDLKRWQIIWSKCEVEQINLPGHEKVHGALDERLGELTSLQILDLRDTEGLAGSLSHLQGLTNLIALYLSGSHVAGDLSSLRNLTELNTLVLDGTNITGDLSSLRNRTKLRWLQLDGTKVTGDLSSLRASTGLFRLGLSNTQVVGDLSDLHLDLEFLDLSHTAVAGKISGLQKLTKMSHLALSDSDVSGDISSLKALSSLKQIDLSHTIVAGDMAVLLHWKQITSVKLEHAKVSGRLNTSWLGKAQMLRTLKLSYSEVSFLPAAGDKGDLEKLLLLNSLEEDVTWLPQLNMLELSGCPLQGDVMDLLWLLRKCPNIASIKATNSRLTGSLRSLRGQRLARSLQTLDLAANNVSEIDDLPENLQVLILTGNPMVRFADGVLRRAVKAGTFLDLQNVELSNKAEARELVLEGLLNKTPHNSSDTAGGYSCYSIESTSLQVTPALFLPDELCSCSPGFAGRGVGCTTCPSDTYAEAYGTRRCTPCPKGSTADESKTSCRCLSGGTFHSHSSPACQCSSGHASNVSALDEGSEKEVCVPCHTNHLVCSEYGMHLISAPPEVGFARLTSNDTVAVACLPPKDIRCNSSQGNGLVDSECGAGYRGILCSDCQDSHYFSNKLCEPCPDEDQSLHSWQVAALAAGVAVIGLVLACLRMRWTSADAEAPFSAMDALKEQLKQQAPVLLQTCQLWAVLALLMQGERQPEGTADSSWEVPFVEASQLSVASLKGALNLQCKFHGATVRWASAVVAPVAPMVMLLFCVAMEFINHGFGIAAALKASPCGEDDRRSSSHGKQFEGSSGAHAVLRGRRIRRFKALDLPESGRRSNQPSGNVDVSKMAPAFAVLRLLFGLLGRDWLCEFLLLRCWCTLRLGLLVHKAAFGPSTRQDHGGFSIGGRESGAAIEHGEGLFAGESAVNVARCLLAASASHIAIRMKGHRVRVVLKDGMVIATMAGDASRNDSSDHVTNLLSIVGEVDKKDTVKSRELAEAMMDRYLLEEAESSDRALAGSKSFLAKYTRFRSLYMEIIQKLVAVALVSVVGSEDGLQLTLAITLLMAAASGMIQPFLQPQVNILQCGCFICLAVAAVSFSFHKTWLSRVALVMPFLLSAILALRPDSTESLAVRIWQKLKKEILKLEEGESVEILVEARSGPSAAHLRFWNAAAVRQAVETATLQEGRGMIDQLQEGRLDPDPHDASLSSWLEVCSLPAVALPMPRAHPQ</sequence>
<proteinExistence type="predicted"/>
<name>A0ABP0SSZ9_9DINO</name>
<evidence type="ECO:0000313" key="3">
    <source>
        <dbReference type="EMBL" id="CAK9115569.1"/>
    </source>
</evidence>
<protein>
    <recommendedName>
        <fullName evidence="5">Tyrosine-protein kinase ephrin type A/B receptor-like domain-containing protein</fullName>
    </recommendedName>
</protein>
<feature type="transmembrane region" description="Helical" evidence="1">
    <location>
        <begin position="690"/>
        <end position="709"/>
    </location>
</feature>
<keyword evidence="1" id="KW-0472">Membrane</keyword>
<keyword evidence="4" id="KW-1185">Reference proteome</keyword>
<accession>A0ABP0SSZ9</accession>
<keyword evidence="2" id="KW-0732">Signal</keyword>
<feature type="signal peptide" evidence="2">
    <location>
        <begin position="1"/>
        <end position="21"/>
    </location>
</feature>
<feature type="chain" id="PRO_5045037392" description="Tyrosine-protein kinase ephrin type A/B receptor-like domain-containing protein" evidence="2">
    <location>
        <begin position="22"/>
        <end position="1273"/>
    </location>
</feature>
<comment type="caution">
    <text evidence="3">The sequence shown here is derived from an EMBL/GenBank/DDBJ whole genome shotgun (WGS) entry which is preliminary data.</text>
</comment>
<dbReference type="InterPro" id="IPR032675">
    <property type="entry name" value="LRR_dom_sf"/>
</dbReference>
<dbReference type="PROSITE" id="PS51450">
    <property type="entry name" value="LRR"/>
    <property type="match status" value="1"/>
</dbReference>
<organism evidence="3 4">
    <name type="scientific">Durusdinium trenchii</name>
    <dbReference type="NCBI Taxonomy" id="1381693"/>
    <lineage>
        <taxon>Eukaryota</taxon>
        <taxon>Sar</taxon>
        <taxon>Alveolata</taxon>
        <taxon>Dinophyceae</taxon>
        <taxon>Suessiales</taxon>
        <taxon>Symbiodiniaceae</taxon>
        <taxon>Durusdinium</taxon>
    </lineage>
</organism>
<evidence type="ECO:0000256" key="2">
    <source>
        <dbReference type="SAM" id="SignalP"/>
    </source>
</evidence>
<dbReference type="InterPro" id="IPR001611">
    <property type="entry name" value="Leu-rich_rpt"/>
</dbReference>
<dbReference type="InterPro" id="IPR052595">
    <property type="entry name" value="LRRC69/RLP"/>
</dbReference>
<dbReference type="PANTHER" id="PTHR48057:SF7">
    <property type="entry name" value="LEUCINE-RICH REPEAT SERINE_THREONINE-PROTEIN KINASE 1"/>
    <property type="match status" value="1"/>
</dbReference>
<evidence type="ECO:0000313" key="4">
    <source>
        <dbReference type="Proteomes" id="UP001642484"/>
    </source>
</evidence>